<accession>A0ABR1AW64</accession>
<dbReference type="EMBL" id="JAWJWF010000010">
    <property type="protein sequence ID" value="KAK6630047.1"/>
    <property type="molecule type" value="Genomic_DNA"/>
</dbReference>
<name>A0ABR1AW64_POLSC</name>
<dbReference type="Proteomes" id="UP001359485">
    <property type="component" value="Unassembled WGS sequence"/>
</dbReference>
<evidence type="ECO:0000313" key="2">
    <source>
        <dbReference type="Proteomes" id="UP001359485"/>
    </source>
</evidence>
<organism evidence="1 2">
    <name type="scientific">Polyplax serrata</name>
    <name type="common">Common mouse louse</name>
    <dbReference type="NCBI Taxonomy" id="468196"/>
    <lineage>
        <taxon>Eukaryota</taxon>
        <taxon>Metazoa</taxon>
        <taxon>Ecdysozoa</taxon>
        <taxon>Arthropoda</taxon>
        <taxon>Hexapoda</taxon>
        <taxon>Insecta</taxon>
        <taxon>Pterygota</taxon>
        <taxon>Neoptera</taxon>
        <taxon>Paraneoptera</taxon>
        <taxon>Psocodea</taxon>
        <taxon>Troctomorpha</taxon>
        <taxon>Phthiraptera</taxon>
        <taxon>Anoplura</taxon>
        <taxon>Polyplacidae</taxon>
        <taxon>Polyplax</taxon>
    </lineage>
</organism>
<gene>
    <name evidence="1" type="ORF">RUM44_005445</name>
</gene>
<protein>
    <submittedName>
        <fullName evidence="1">Uncharacterized protein</fullName>
    </submittedName>
</protein>
<reference evidence="1 2" key="1">
    <citation type="submission" date="2023-09" db="EMBL/GenBank/DDBJ databases">
        <title>Genomes of two closely related lineages of the louse Polyplax serrata with different host specificities.</title>
        <authorList>
            <person name="Martinu J."/>
            <person name="Tarabai H."/>
            <person name="Stefka J."/>
            <person name="Hypsa V."/>
        </authorList>
    </citation>
    <scope>NUCLEOTIDE SEQUENCE [LARGE SCALE GENOMIC DNA]</scope>
    <source>
        <strain evidence="1">98ZLc_SE</strain>
    </source>
</reference>
<comment type="caution">
    <text evidence="1">The sequence shown here is derived from an EMBL/GenBank/DDBJ whole genome shotgun (WGS) entry which is preliminary data.</text>
</comment>
<keyword evidence="2" id="KW-1185">Reference proteome</keyword>
<sequence>MFTVVHTRFSQYNPAKFVMSPDEKFILLACHVQKDQLAYISKAVLGRFVEKE</sequence>
<evidence type="ECO:0000313" key="1">
    <source>
        <dbReference type="EMBL" id="KAK6630047.1"/>
    </source>
</evidence>
<proteinExistence type="predicted"/>